<dbReference type="PANTHER" id="PTHR22898:SF3">
    <property type="entry name" value="ALPHA-1,2-FUCOSYLTRANSFERASE-RELATED"/>
    <property type="match status" value="1"/>
</dbReference>
<reference evidence="1 2" key="1">
    <citation type="submission" date="2014-10" db="EMBL/GenBank/DDBJ databases">
        <title>Draft genome of the hookworm Ancylostoma caninum.</title>
        <authorList>
            <person name="Mitreva M."/>
        </authorList>
    </citation>
    <scope>NUCLEOTIDE SEQUENCE [LARGE SCALE GENOMIC DNA]</scope>
    <source>
        <strain evidence="1 2">Baltimore</strain>
    </source>
</reference>
<dbReference type="Proteomes" id="UP000252519">
    <property type="component" value="Unassembled WGS sequence"/>
</dbReference>
<proteinExistence type="predicted"/>
<sequence>MVQMVTDTDLFTACCKFYSPCRLIHHPAKFLFLEMNLAQNRRYFEDYLPELRDIFQFSEAFREKGERDLRLMNMSDTSGAMCIHVRRTDFHRFGLETEWNGTIKAAQHIATKRGLRNYLIFGDDKEFMSSLATELERDTSIGTQTKAFVSMFPEITDFYLSSRLCNALLLSAASSTFGWWLGFFARNQDGVYYYKSGRPVEDFRFLRSEFFL</sequence>
<organism evidence="1 2">
    <name type="scientific">Ancylostoma caninum</name>
    <name type="common">Dog hookworm</name>
    <dbReference type="NCBI Taxonomy" id="29170"/>
    <lineage>
        <taxon>Eukaryota</taxon>
        <taxon>Metazoa</taxon>
        <taxon>Ecdysozoa</taxon>
        <taxon>Nematoda</taxon>
        <taxon>Chromadorea</taxon>
        <taxon>Rhabditida</taxon>
        <taxon>Rhabditina</taxon>
        <taxon>Rhabditomorpha</taxon>
        <taxon>Strongyloidea</taxon>
        <taxon>Ancylostomatidae</taxon>
        <taxon>Ancylostomatinae</taxon>
        <taxon>Ancylostoma</taxon>
    </lineage>
</organism>
<evidence type="ECO:0000313" key="1">
    <source>
        <dbReference type="EMBL" id="RCN32191.1"/>
    </source>
</evidence>
<evidence type="ECO:0008006" key="3">
    <source>
        <dbReference type="Google" id="ProtNLM"/>
    </source>
</evidence>
<gene>
    <name evidence="1" type="ORF">ANCCAN_22004</name>
</gene>
<dbReference type="InterPro" id="IPR052501">
    <property type="entry name" value="Alpha-1-2_FucT"/>
</dbReference>
<keyword evidence="2" id="KW-1185">Reference proteome</keyword>
<dbReference type="AlphaFoldDB" id="A0A368FIX7"/>
<evidence type="ECO:0000313" key="2">
    <source>
        <dbReference type="Proteomes" id="UP000252519"/>
    </source>
</evidence>
<dbReference type="EMBL" id="JOJR01001139">
    <property type="protein sequence ID" value="RCN32191.1"/>
    <property type="molecule type" value="Genomic_DNA"/>
</dbReference>
<dbReference type="OrthoDB" id="5854901at2759"/>
<accession>A0A368FIX7</accession>
<comment type="caution">
    <text evidence="1">The sequence shown here is derived from an EMBL/GenBank/DDBJ whole genome shotgun (WGS) entry which is preliminary data.</text>
</comment>
<protein>
    <recommendedName>
        <fullName evidence="3">L-Fucosyltransferase</fullName>
    </recommendedName>
</protein>
<name>A0A368FIX7_ANCCA</name>
<dbReference type="PANTHER" id="PTHR22898">
    <property type="entry name" value="UNCHARACTERIZED GLYCOSOL TRANSFERASE-RELATED"/>
    <property type="match status" value="1"/>
</dbReference>